<dbReference type="GO" id="GO:0005886">
    <property type="term" value="C:plasma membrane"/>
    <property type="evidence" value="ECO:0007669"/>
    <property type="project" value="UniProtKB-SubCell"/>
</dbReference>
<evidence type="ECO:0000256" key="9">
    <source>
        <dbReference type="ARBA" id="ARBA00022989"/>
    </source>
</evidence>
<keyword evidence="8 12" id="KW-0249">Electron transport</keyword>
<keyword evidence="5 12" id="KW-0349">Heme</keyword>
<gene>
    <name evidence="16" type="ORF">EDC57_1872</name>
</gene>
<keyword evidence="11" id="KW-0472">Membrane</keyword>
<dbReference type="GO" id="GO:0019333">
    <property type="term" value="P:denitrification pathway"/>
    <property type="evidence" value="ECO:0007669"/>
    <property type="project" value="InterPro"/>
</dbReference>
<keyword evidence="7 12" id="KW-0479">Metal-binding</keyword>
<keyword evidence="9" id="KW-1133">Transmembrane helix</keyword>
<evidence type="ECO:0000256" key="13">
    <source>
        <dbReference type="PIRSR" id="PIRSR000013-1"/>
    </source>
</evidence>
<dbReference type="InterPro" id="IPR005126">
    <property type="entry name" value="NapC/NirT_cyt_c_N"/>
</dbReference>
<protein>
    <recommendedName>
        <fullName evidence="12">Cytochrome c-type protein</fullName>
    </recommendedName>
</protein>
<dbReference type="Pfam" id="PF03264">
    <property type="entry name" value="Cytochrom_NNT"/>
    <property type="match status" value="1"/>
</dbReference>
<feature type="binding site" description="axial binding residue" evidence="14">
    <location>
        <position position="175"/>
    </location>
    <ligand>
        <name>heme</name>
        <dbReference type="ChEBI" id="CHEBI:30413"/>
        <label>2</label>
    </ligand>
    <ligandPart>
        <name>Fe</name>
        <dbReference type="ChEBI" id="CHEBI:18248"/>
    </ligandPart>
</feature>
<dbReference type="InterPro" id="IPR051174">
    <property type="entry name" value="Cytochrome_c-type_ET"/>
</dbReference>
<comment type="PTM">
    <text evidence="12">Binds 4 heme groups per subunit.</text>
</comment>
<dbReference type="OrthoDB" id="9782159at2"/>
<dbReference type="InterPro" id="IPR024717">
    <property type="entry name" value="NapC/NirT/NrfH"/>
</dbReference>
<dbReference type="PIRSF" id="PIRSF000013">
    <property type="entry name" value="4_hem_cytochrm_NapC"/>
    <property type="match status" value="1"/>
</dbReference>
<evidence type="ECO:0000313" key="16">
    <source>
        <dbReference type="EMBL" id="ROR32666.1"/>
    </source>
</evidence>
<accession>A0A3N1Y1G0</accession>
<evidence type="ECO:0000256" key="8">
    <source>
        <dbReference type="ARBA" id="ARBA00022982"/>
    </source>
</evidence>
<evidence type="ECO:0000256" key="14">
    <source>
        <dbReference type="PIRSR" id="PIRSR000013-2"/>
    </source>
</evidence>
<feature type="binding site" description="axial binding residue" evidence="14">
    <location>
        <position position="138"/>
    </location>
    <ligand>
        <name>heme</name>
        <dbReference type="ChEBI" id="CHEBI:30413"/>
        <label>3</label>
    </ligand>
    <ligandPart>
        <name>Fe</name>
        <dbReference type="ChEBI" id="CHEBI:18248"/>
    </ligandPart>
</feature>
<dbReference type="RefSeq" id="WP_123401578.1">
    <property type="nucleotide sequence ID" value="NZ_RJVI01000002.1"/>
</dbReference>
<feature type="binding site" description="covalent" evidence="13">
    <location>
        <position position="77"/>
    </location>
    <ligand>
        <name>heme</name>
        <dbReference type="ChEBI" id="CHEBI:30413"/>
        <label>2</label>
    </ligand>
</feature>
<dbReference type="Gene3D" id="1.10.3820.10">
    <property type="entry name" value="Di-heme elbow motif domain"/>
    <property type="match status" value="1"/>
</dbReference>
<dbReference type="SUPFAM" id="SSF48695">
    <property type="entry name" value="Multiheme cytochromes"/>
    <property type="match status" value="1"/>
</dbReference>
<keyword evidence="6" id="KW-0812">Transmembrane</keyword>
<feature type="binding site" description="covalent" evidence="13">
    <location>
        <position position="137"/>
    </location>
    <ligand>
        <name>heme</name>
        <dbReference type="ChEBI" id="CHEBI:30413"/>
        <label>3</label>
    </ligand>
</feature>
<dbReference type="InterPro" id="IPR036280">
    <property type="entry name" value="Multihaem_cyt_sf"/>
</dbReference>
<feature type="binding site" description="axial binding residue" evidence="14">
    <location>
        <position position="51"/>
    </location>
    <ligand>
        <name>heme</name>
        <dbReference type="ChEBI" id="CHEBI:30413"/>
        <label>1</label>
    </ligand>
    <ligandPart>
        <name>Fe</name>
        <dbReference type="ChEBI" id="CHEBI:18248"/>
    </ligandPart>
</feature>
<evidence type="ECO:0000256" key="12">
    <source>
        <dbReference type="PIRNR" id="PIRNR000013"/>
    </source>
</evidence>
<dbReference type="EMBL" id="RJVI01000002">
    <property type="protein sequence ID" value="ROR32666.1"/>
    <property type="molecule type" value="Genomic_DNA"/>
</dbReference>
<sequence length="194" mass="22523">MNIFFRRWKLRPWVVPSVLTLVAVGAVYGAVYYPLVEGTNSMAFCISCHEMRTPYEEYKESLHYRNPSGVRAECPDCHVPQAFVPKLAAKIRAAKDVWFTLTGKIDTPEKFRAHRLEMAERVWWFMERTDSATCRSCHQWDGMDLGEQDRQARRKHETAQERGKTCIHCHRGVVHRLPERDEPDEQGGEEEAAT</sequence>
<evidence type="ECO:0000256" key="1">
    <source>
        <dbReference type="ARBA" id="ARBA00004162"/>
    </source>
</evidence>
<evidence type="ECO:0000259" key="15">
    <source>
        <dbReference type="Pfam" id="PF03264"/>
    </source>
</evidence>
<feature type="domain" description="NapC/NirT cytochrome c N-terminal" evidence="15">
    <location>
        <begin position="18"/>
        <end position="179"/>
    </location>
</feature>
<comment type="cofactor">
    <cofactor evidence="13">
        <name>heme</name>
        <dbReference type="ChEBI" id="CHEBI:30413"/>
    </cofactor>
    <text evidence="13">Binds 4 heme groups per subunit.</text>
</comment>
<feature type="binding site" description="covalent" evidence="13">
    <location>
        <position position="169"/>
    </location>
    <ligand>
        <name>heme</name>
        <dbReference type="ChEBI" id="CHEBI:30413"/>
        <label>4</label>
    </ligand>
</feature>
<feature type="binding site" description="covalent" evidence="13">
    <location>
        <position position="74"/>
    </location>
    <ligand>
        <name>heme</name>
        <dbReference type="ChEBI" id="CHEBI:30413"/>
        <label>2</label>
    </ligand>
</feature>
<feature type="binding site" description="covalent" evidence="13">
    <location>
        <position position="166"/>
    </location>
    <ligand>
        <name>heme</name>
        <dbReference type="ChEBI" id="CHEBI:30413"/>
        <label>4</label>
    </ligand>
</feature>
<comment type="similarity">
    <text evidence="2">Belongs to the NapC/NirT/NrfH family.</text>
</comment>
<dbReference type="FunFam" id="1.10.3820.10:FF:000001">
    <property type="entry name" value="Cytochrome c-type protein"/>
    <property type="match status" value="1"/>
</dbReference>
<dbReference type="PANTHER" id="PTHR30333:SF3">
    <property type="entry name" value="CYTOCHROME C-TYPE PROTEIN TORY"/>
    <property type="match status" value="1"/>
</dbReference>
<evidence type="ECO:0000256" key="5">
    <source>
        <dbReference type="ARBA" id="ARBA00022617"/>
    </source>
</evidence>
<evidence type="ECO:0000256" key="3">
    <source>
        <dbReference type="ARBA" id="ARBA00022448"/>
    </source>
</evidence>
<keyword evidence="10 12" id="KW-0408">Iron</keyword>
<feature type="binding site" description="axial binding residue" evidence="14">
    <location>
        <position position="170"/>
    </location>
    <ligand>
        <name>heme</name>
        <dbReference type="ChEBI" id="CHEBI:30413"/>
        <label>4</label>
    </ligand>
    <ligandPart>
        <name>Fe</name>
        <dbReference type="ChEBI" id="CHEBI:18248"/>
    </ligandPart>
</feature>
<proteinExistence type="inferred from homology"/>
<feature type="binding site" description="covalent" evidence="13">
    <location>
        <position position="48"/>
    </location>
    <ligand>
        <name>heme</name>
        <dbReference type="ChEBI" id="CHEBI:30413"/>
        <label>1</label>
    </ligand>
</feature>
<dbReference type="GO" id="GO:0009055">
    <property type="term" value="F:electron transfer activity"/>
    <property type="evidence" value="ECO:0007669"/>
    <property type="project" value="TreeGrafter"/>
</dbReference>
<comment type="subcellular location">
    <subcellularLocation>
        <location evidence="1">Cell membrane</location>
        <topology evidence="1">Single-pass membrane protein</topology>
    </subcellularLocation>
</comment>
<feature type="binding site" description="axial binding residue" evidence="14">
    <location>
        <position position="96"/>
    </location>
    <ligand>
        <name>heme</name>
        <dbReference type="ChEBI" id="CHEBI:30413"/>
        <label>1</label>
    </ligand>
    <ligandPart>
        <name>Fe</name>
        <dbReference type="ChEBI" id="CHEBI:18248"/>
    </ligandPart>
</feature>
<comment type="caution">
    <text evidence="16">The sequence shown here is derived from an EMBL/GenBank/DDBJ whole genome shotgun (WGS) entry which is preliminary data.</text>
</comment>
<dbReference type="GO" id="GO:0009061">
    <property type="term" value="P:anaerobic respiration"/>
    <property type="evidence" value="ECO:0007669"/>
    <property type="project" value="TreeGrafter"/>
</dbReference>
<dbReference type="Proteomes" id="UP000276634">
    <property type="component" value="Unassembled WGS sequence"/>
</dbReference>
<feature type="binding site" description="covalent" evidence="13">
    <location>
        <position position="134"/>
    </location>
    <ligand>
        <name>heme</name>
        <dbReference type="ChEBI" id="CHEBI:30413"/>
        <label>3</label>
    </ligand>
</feature>
<keyword evidence="3 12" id="KW-0813">Transport</keyword>
<dbReference type="AlphaFoldDB" id="A0A3N1Y1G0"/>
<reference evidence="16 17" key="1">
    <citation type="submission" date="2018-11" db="EMBL/GenBank/DDBJ databases">
        <title>Genomic Encyclopedia of Type Strains, Phase IV (KMG-IV): sequencing the most valuable type-strain genomes for metagenomic binning, comparative biology and taxonomic classification.</title>
        <authorList>
            <person name="Goeker M."/>
        </authorList>
    </citation>
    <scope>NUCLEOTIDE SEQUENCE [LARGE SCALE GENOMIC DNA]</scope>
    <source>
        <strain evidence="16 17">DSM 100275</strain>
    </source>
</reference>
<dbReference type="PANTHER" id="PTHR30333">
    <property type="entry name" value="CYTOCHROME C-TYPE PROTEIN"/>
    <property type="match status" value="1"/>
</dbReference>
<feature type="binding site" description="axial binding residue" evidence="14">
    <location>
        <position position="78"/>
    </location>
    <ligand>
        <name>heme</name>
        <dbReference type="ChEBI" id="CHEBI:30413"/>
        <label>2</label>
    </ligand>
    <ligandPart>
        <name>Fe</name>
        <dbReference type="ChEBI" id="CHEBI:18248"/>
    </ligandPart>
</feature>
<keyword evidence="4" id="KW-1003">Cell membrane</keyword>
<dbReference type="GO" id="GO:0020037">
    <property type="term" value="F:heme binding"/>
    <property type="evidence" value="ECO:0007669"/>
    <property type="project" value="InterPro"/>
</dbReference>
<name>A0A3N1Y1G0_9GAMM</name>
<dbReference type="GO" id="GO:0046872">
    <property type="term" value="F:metal ion binding"/>
    <property type="evidence" value="ECO:0007669"/>
    <property type="project" value="UniProtKB-KW"/>
</dbReference>
<evidence type="ECO:0000256" key="2">
    <source>
        <dbReference type="ARBA" id="ARBA00007395"/>
    </source>
</evidence>
<evidence type="ECO:0000313" key="17">
    <source>
        <dbReference type="Proteomes" id="UP000276634"/>
    </source>
</evidence>
<evidence type="ECO:0000256" key="4">
    <source>
        <dbReference type="ARBA" id="ARBA00022475"/>
    </source>
</evidence>
<evidence type="ECO:0000256" key="11">
    <source>
        <dbReference type="ARBA" id="ARBA00023136"/>
    </source>
</evidence>
<feature type="binding site" description="covalent" evidence="13">
    <location>
        <position position="45"/>
    </location>
    <ligand>
        <name>heme</name>
        <dbReference type="ChEBI" id="CHEBI:30413"/>
        <label>1</label>
    </ligand>
</feature>
<organism evidence="16 17">
    <name type="scientific">Inmirania thermothiophila</name>
    <dbReference type="NCBI Taxonomy" id="1750597"/>
    <lineage>
        <taxon>Bacteria</taxon>
        <taxon>Pseudomonadati</taxon>
        <taxon>Pseudomonadota</taxon>
        <taxon>Gammaproteobacteria</taxon>
        <taxon>Chromatiales</taxon>
        <taxon>Ectothiorhodospiraceae</taxon>
        <taxon>Inmirania</taxon>
    </lineage>
</organism>
<dbReference type="InterPro" id="IPR038266">
    <property type="entry name" value="NapC/NirT_cytc_sf"/>
</dbReference>
<keyword evidence="17" id="KW-1185">Reference proteome</keyword>
<evidence type="ECO:0000256" key="10">
    <source>
        <dbReference type="ARBA" id="ARBA00023004"/>
    </source>
</evidence>
<evidence type="ECO:0000256" key="7">
    <source>
        <dbReference type="ARBA" id="ARBA00022723"/>
    </source>
</evidence>
<feature type="binding site" evidence="13">
    <location>
        <position position="96"/>
    </location>
    <ligand>
        <name>a menaquinol</name>
        <dbReference type="ChEBI" id="CHEBI:18151"/>
    </ligand>
</feature>
<evidence type="ECO:0000256" key="6">
    <source>
        <dbReference type="ARBA" id="ARBA00022692"/>
    </source>
</evidence>